<dbReference type="AlphaFoldDB" id="A0A838CV81"/>
<dbReference type="EMBL" id="JACEFG010000002">
    <property type="protein sequence ID" value="MBA2175526.1"/>
    <property type="molecule type" value="Genomic_DNA"/>
</dbReference>
<evidence type="ECO:0000313" key="2">
    <source>
        <dbReference type="Proteomes" id="UP000571017"/>
    </source>
</evidence>
<accession>A0A838CV81</accession>
<dbReference type="RefSeq" id="WP_181472528.1">
    <property type="nucleotide sequence ID" value="NZ_JACEFG010000002.1"/>
</dbReference>
<organism evidence="1 2">
    <name type="scientific">Halobacillus locisalis</name>
    <dbReference type="NCBI Taxonomy" id="220753"/>
    <lineage>
        <taxon>Bacteria</taxon>
        <taxon>Bacillati</taxon>
        <taxon>Bacillota</taxon>
        <taxon>Bacilli</taxon>
        <taxon>Bacillales</taxon>
        <taxon>Bacillaceae</taxon>
        <taxon>Halobacillus</taxon>
    </lineage>
</organism>
<dbReference type="Proteomes" id="UP000571017">
    <property type="component" value="Unassembled WGS sequence"/>
</dbReference>
<keyword evidence="2" id="KW-1185">Reference proteome</keyword>
<sequence>MQQPSRSLFPIKKIWLDDSPTSFTHAFVERLAYEWMVEIVNPFPIPFMEHREYVLNLSIEQTDGSYFPSLTIESYEIVEGNEFTVYRFFMYPPE</sequence>
<comment type="caution">
    <text evidence="1">The sequence shown here is derived from an EMBL/GenBank/DDBJ whole genome shotgun (WGS) entry which is preliminary data.</text>
</comment>
<evidence type="ECO:0000313" key="1">
    <source>
        <dbReference type="EMBL" id="MBA2175526.1"/>
    </source>
</evidence>
<proteinExistence type="predicted"/>
<protein>
    <submittedName>
        <fullName evidence="1">Uncharacterized protein</fullName>
    </submittedName>
</protein>
<reference evidence="1 2" key="1">
    <citation type="journal article" date="2004" name="Extremophiles">
        <title>Halobacillus locisalis sp. nov., a halophilic bacterium isolated from a marine solar saltern of the Yellow Sea in Korea.</title>
        <authorList>
            <person name="Yoon J.H."/>
            <person name="Kang K.H."/>
            <person name="Oh T.K."/>
            <person name="Park Y.H."/>
        </authorList>
    </citation>
    <scope>NUCLEOTIDE SEQUENCE [LARGE SCALE GENOMIC DNA]</scope>
    <source>
        <strain evidence="1 2">KCTC 3788</strain>
    </source>
</reference>
<name>A0A838CV81_9BACI</name>
<gene>
    <name evidence="1" type="ORF">H0266_11540</name>
</gene>